<dbReference type="Pfam" id="PF02518">
    <property type="entry name" value="HATPase_c"/>
    <property type="match status" value="1"/>
</dbReference>
<protein>
    <recommendedName>
        <fullName evidence="2">histidine kinase</fullName>
        <ecNumber evidence="2">2.7.13.3</ecNumber>
    </recommendedName>
</protein>
<sequence>MQLLSAKFFHFSYFTKSLFAVVLVLSECFFSNIAQAGALHRLRFDHFSIDQGLPSTGIMTVYQTRNGFIWMGTANGLVRYDGRHIRLFSHSPATENTISHDRIFSLFEDDQQRLWIGTRRGLNVLDLRTDKIQRIAMPAEVHMKQQVVYGITQATKARLWIATSAGLMLFDPANKQFTKWQPEPSVRADFVGEVRAILGDKSAGIWIGQASTIAHINADGQLLEHFKSTQHQDSKTLQDSQALVRSLAFDNQGQLWVGLTGGLRIWRVHQQAALAVSLPASLKVPVATVAAILQDHEQSMWLAMGDDQGLLRWRADQQSLEKFVNRPSVNSSLSGDTITSLMQDASGGLWVGTSDYGANLVDLKGRGFTTYLNIPGDDRSLSHRLVTAVIPDQADYVWLGTLGGGLNRLHLPSGDTQRFSKQQVSVEYIRVLMSDQKKQLWIGGEKLQIFDPKTQRSRDVLVDKNFPVGARFTSLVQDQHGDVWVGSSVGLYKIKADASVAVFRAEANRDGRINDDAIDSLLIDRQQRLWVGSKGGLYLYDEQTQRFQAIGKPSALLPTPDKLGVTALRQDQQGRIWAATVLGGLLEVRPVSAIADQASKQTNWELISWADTPQIPRDVIEAMQDADHGEIWMSSERGLMRVRTENKQGRNFPSFGRFDGAFNFAAAARTTNGGILFGGVGLAYFHPANIWDNAVAPRVVLSDILLFNKSLMTWDAKQENTQENTFDSQTESRITASSASLASTKAKSPALDLKSLGVDGPLSAVTRIELDHQQTMVSFELAALHFYNRTQNRYAWKLEGYDKDWIYGQADRSTATYTNLDARTYRLLAKAANPDGIWGDSTEILTLVVTPPFWKTWWWYGLWTVIALSGLRFAYQVRLRAINENQLYLEQQVKVQTQEVLEQKKLADTQREIAERARNDIGRLSEIGLQITASLDKREILNTLYQNIRSVVRATTFGVGIVDWDKRIIRFEYTIQGDQLILPYERSLDAVEQPATRCVLSAQELIVNEIEHDSRMMDPIVANRTGENFVRLEDGTPTEDSRSGVYVPIVLGGRVMGVVGALSKEPNAFGLNDLNILRTLAAYTGVAYDNAEAYRRLKITQSKLVEQEKMAALGSLVAGVAHELNTPIGNSLLMASTMQDLSEQFLQKFNDNQLRRSDLESYSRSAISSSDLMVRSLTSAANLVSSFKQIAVDQTSDQRRDFDLRFFCEEVALTLSNRSKREGNEIRVEIADGLMLDSYPGSLGQVLNNLIINAMVHGFHERSQGVIVLRGQAIDEHQLQLVVQDNGVGIAKENIERIFEPFFTTRLGTGGSGLGLHICYNIIHSILGGTIQVHSEVEVGTSFTIILPRVAPIKAVSTEQK</sequence>
<gene>
    <name evidence="5" type="ORF">H8K33_07510</name>
</gene>
<dbReference type="InterPro" id="IPR036890">
    <property type="entry name" value="HATPase_C_sf"/>
</dbReference>
<dbReference type="SUPFAM" id="SSF63829">
    <property type="entry name" value="Calcium-dependent phosphotriesterase"/>
    <property type="match status" value="2"/>
</dbReference>
<dbReference type="InterPro" id="IPR003018">
    <property type="entry name" value="GAF"/>
</dbReference>
<dbReference type="PANTHER" id="PTHR43547:SF2">
    <property type="entry name" value="HYBRID SIGNAL TRANSDUCTION HISTIDINE KINASE C"/>
    <property type="match status" value="1"/>
</dbReference>
<evidence type="ECO:0000256" key="2">
    <source>
        <dbReference type="ARBA" id="ARBA00012438"/>
    </source>
</evidence>
<dbReference type="InterPro" id="IPR013783">
    <property type="entry name" value="Ig-like_fold"/>
</dbReference>
<evidence type="ECO:0000313" key="6">
    <source>
        <dbReference type="Proteomes" id="UP000643610"/>
    </source>
</evidence>
<dbReference type="Gene3D" id="2.130.10.10">
    <property type="entry name" value="YVTN repeat-like/Quinoprotein amine dehydrogenase"/>
    <property type="match status" value="3"/>
</dbReference>
<dbReference type="PRINTS" id="PR00344">
    <property type="entry name" value="BCTRLSENSOR"/>
</dbReference>
<evidence type="ECO:0000259" key="4">
    <source>
        <dbReference type="PROSITE" id="PS50109"/>
    </source>
</evidence>
<dbReference type="SMART" id="SM00387">
    <property type="entry name" value="HATPase_c"/>
    <property type="match status" value="1"/>
</dbReference>
<dbReference type="InterPro" id="IPR029016">
    <property type="entry name" value="GAF-like_dom_sf"/>
</dbReference>
<proteinExistence type="predicted"/>
<dbReference type="InterPro" id="IPR005467">
    <property type="entry name" value="His_kinase_dom"/>
</dbReference>
<evidence type="ECO:0000313" key="5">
    <source>
        <dbReference type="EMBL" id="MBC3831351.1"/>
    </source>
</evidence>
<dbReference type="InterPro" id="IPR011123">
    <property type="entry name" value="Y_Y_Y"/>
</dbReference>
<evidence type="ECO:0000256" key="1">
    <source>
        <dbReference type="ARBA" id="ARBA00000085"/>
    </source>
</evidence>
<dbReference type="PANTHER" id="PTHR43547">
    <property type="entry name" value="TWO-COMPONENT HISTIDINE KINASE"/>
    <property type="match status" value="1"/>
</dbReference>
<organism evidence="5 6">
    <name type="scientific">Undibacterium amnicola</name>
    <dbReference type="NCBI Taxonomy" id="1834038"/>
    <lineage>
        <taxon>Bacteria</taxon>
        <taxon>Pseudomonadati</taxon>
        <taxon>Pseudomonadota</taxon>
        <taxon>Betaproteobacteria</taxon>
        <taxon>Burkholderiales</taxon>
        <taxon>Oxalobacteraceae</taxon>
        <taxon>Undibacterium</taxon>
    </lineage>
</organism>
<dbReference type="Pfam" id="PF07494">
    <property type="entry name" value="Reg_prop"/>
    <property type="match status" value="3"/>
</dbReference>
<feature type="domain" description="Histidine kinase" evidence="4">
    <location>
        <begin position="1119"/>
        <end position="1351"/>
    </location>
</feature>
<dbReference type="SUPFAM" id="SSF55874">
    <property type="entry name" value="ATPase domain of HSP90 chaperone/DNA topoisomerase II/histidine kinase"/>
    <property type="match status" value="1"/>
</dbReference>
<dbReference type="SUPFAM" id="SSF55781">
    <property type="entry name" value="GAF domain-like"/>
    <property type="match status" value="1"/>
</dbReference>
<comment type="caution">
    <text evidence="5">The sequence shown here is derived from an EMBL/GenBank/DDBJ whole genome shotgun (WGS) entry which is preliminary data.</text>
</comment>
<dbReference type="InterPro" id="IPR003661">
    <property type="entry name" value="HisK_dim/P_dom"/>
</dbReference>
<evidence type="ECO:0000256" key="3">
    <source>
        <dbReference type="ARBA" id="ARBA00022553"/>
    </source>
</evidence>
<dbReference type="Pfam" id="PF07495">
    <property type="entry name" value="Y_Y_Y"/>
    <property type="match status" value="1"/>
</dbReference>
<dbReference type="EMBL" id="JACOFU010000002">
    <property type="protein sequence ID" value="MBC3831351.1"/>
    <property type="molecule type" value="Genomic_DNA"/>
</dbReference>
<dbReference type="Proteomes" id="UP000643610">
    <property type="component" value="Unassembled WGS sequence"/>
</dbReference>
<keyword evidence="6" id="KW-1185">Reference proteome</keyword>
<dbReference type="SUPFAM" id="SSF47384">
    <property type="entry name" value="Homodimeric domain of signal transducing histidine kinase"/>
    <property type="match status" value="1"/>
</dbReference>
<dbReference type="InterPro" id="IPR015943">
    <property type="entry name" value="WD40/YVTN_repeat-like_dom_sf"/>
</dbReference>
<name>A0ABR6XPF6_9BURK</name>
<dbReference type="InterPro" id="IPR036097">
    <property type="entry name" value="HisK_dim/P_sf"/>
</dbReference>
<dbReference type="Gene3D" id="2.60.40.10">
    <property type="entry name" value="Immunoglobulins"/>
    <property type="match status" value="1"/>
</dbReference>
<accession>A0ABR6XPF6</accession>
<dbReference type="SMART" id="SM00065">
    <property type="entry name" value="GAF"/>
    <property type="match status" value="1"/>
</dbReference>
<dbReference type="InterPro" id="IPR004358">
    <property type="entry name" value="Sig_transdc_His_kin-like_C"/>
</dbReference>
<dbReference type="PROSITE" id="PS50109">
    <property type="entry name" value="HIS_KIN"/>
    <property type="match status" value="1"/>
</dbReference>
<reference evidence="5 6" key="1">
    <citation type="submission" date="2020-08" db="EMBL/GenBank/DDBJ databases">
        <title>Novel species isolated from subtropical streams in China.</title>
        <authorList>
            <person name="Lu H."/>
        </authorList>
    </citation>
    <scope>NUCLEOTIDE SEQUENCE [LARGE SCALE GENOMIC DNA]</scope>
    <source>
        <strain evidence="5 6">KCTC 52442</strain>
    </source>
</reference>
<dbReference type="CDD" id="cd00082">
    <property type="entry name" value="HisKA"/>
    <property type="match status" value="1"/>
</dbReference>
<dbReference type="InterPro" id="IPR003594">
    <property type="entry name" value="HATPase_dom"/>
</dbReference>
<dbReference type="Gene3D" id="3.30.565.10">
    <property type="entry name" value="Histidine kinase-like ATPase, C-terminal domain"/>
    <property type="match status" value="1"/>
</dbReference>
<dbReference type="EC" id="2.7.13.3" evidence="2"/>
<dbReference type="Pfam" id="PF13185">
    <property type="entry name" value="GAF_2"/>
    <property type="match status" value="1"/>
</dbReference>
<dbReference type="RefSeq" id="WP_186890354.1">
    <property type="nucleotide sequence ID" value="NZ_JACOFU010000002.1"/>
</dbReference>
<keyword evidence="3" id="KW-0597">Phosphoprotein</keyword>
<comment type="catalytic activity">
    <reaction evidence="1">
        <text>ATP + protein L-histidine = ADP + protein N-phospho-L-histidine.</text>
        <dbReference type="EC" id="2.7.13.3"/>
    </reaction>
</comment>
<dbReference type="Gene3D" id="3.30.450.40">
    <property type="match status" value="1"/>
</dbReference>
<dbReference type="InterPro" id="IPR011110">
    <property type="entry name" value="Reg_prop"/>
</dbReference>
<dbReference type="Gene3D" id="1.10.287.130">
    <property type="match status" value="1"/>
</dbReference>